<gene>
    <name evidence="1" type="ORF">FCALED_LOCUS3323</name>
</gene>
<comment type="caution">
    <text evidence="1">The sequence shown here is derived from an EMBL/GenBank/DDBJ whole genome shotgun (WGS) entry which is preliminary data.</text>
</comment>
<organism evidence="1 2">
    <name type="scientific">Funneliformis caledonium</name>
    <dbReference type="NCBI Taxonomy" id="1117310"/>
    <lineage>
        <taxon>Eukaryota</taxon>
        <taxon>Fungi</taxon>
        <taxon>Fungi incertae sedis</taxon>
        <taxon>Mucoromycota</taxon>
        <taxon>Glomeromycotina</taxon>
        <taxon>Glomeromycetes</taxon>
        <taxon>Glomerales</taxon>
        <taxon>Glomeraceae</taxon>
        <taxon>Funneliformis</taxon>
    </lineage>
</organism>
<dbReference type="AlphaFoldDB" id="A0A9N8WSE4"/>
<protein>
    <submittedName>
        <fullName evidence="1">15404_t:CDS:1</fullName>
    </submittedName>
</protein>
<dbReference type="EMBL" id="CAJVPQ010000570">
    <property type="protein sequence ID" value="CAG8493204.1"/>
    <property type="molecule type" value="Genomic_DNA"/>
</dbReference>
<evidence type="ECO:0000313" key="2">
    <source>
        <dbReference type="Proteomes" id="UP000789570"/>
    </source>
</evidence>
<sequence length="39" mass="4729">MSTLSEYIIDLEEFDETLEYDPFVNRKVMNTEEIKQDDK</sequence>
<accession>A0A9N8WSE4</accession>
<reference evidence="1" key="1">
    <citation type="submission" date="2021-06" db="EMBL/GenBank/DDBJ databases">
        <authorList>
            <person name="Kallberg Y."/>
            <person name="Tangrot J."/>
            <person name="Rosling A."/>
        </authorList>
    </citation>
    <scope>NUCLEOTIDE SEQUENCE</scope>
    <source>
        <strain evidence="1">UK204</strain>
    </source>
</reference>
<dbReference type="OrthoDB" id="2333966at2759"/>
<dbReference type="Proteomes" id="UP000789570">
    <property type="component" value="Unassembled WGS sequence"/>
</dbReference>
<keyword evidence="2" id="KW-1185">Reference proteome</keyword>
<name>A0A9N8WSE4_9GLOM</name>
<proteinExistence type="predicted"/>
<evidence type="ECO:0000313" key="1">
    <source>
        <dbReference type="EMBL" id="CAG8493204.1"/>
    </source>
</evidence>